<reference evidence="2" key="1">
    <citation type="submission" date="2023-03" db="EMBL/GenBank/DDBJ databases">
        <title>Actinoallomurus iriomotensis NBRC 103684.</title>
        <authorList>
            <person name="Ichikawa N."/>
            <person name="Sato H."/>
            <person name="Tonouchi N."/>
        </authorList>
    </citation>
    <scope>NUCLEOTIDE SEQUENCE</scope>
    <source>
        <strain evidence="2">NBRC 103684</strain>
    </source>
</reference>
<dbReference type="AlphaFoldDB" id="A0A9W6S1X7"/>
<evidence type="ECO:0000256" key="1">
    <source>
        <dbReference type="SAM" id="MobiDB-lite"/>
    </source>
</evidence>
<evidence type="ECO:0000313" key="3">
    <source>
        <dbReference type="Proteomes" id="UP001165074"/>
    </source>
</evidence>
<evidence type="ECO:0000313" key="2">
    <source>
        <dbReference type="EMBL" id="GLY86520.1"/>
    </source>
</evidence>
<accession>A0A9W6S1X7</accession>
<organism evidence="2 3">
    <name type="scientific">Actinoallomurus iriomotensis</name>
    <dbReference type="NCBI Taxonomy" id="478107"/>
    <lineage>
        <taxon>Bacteria</taxon>
        <taxon>Bacillati</taxon>
        <taxon>Actinomycetota</taxon>
        <taxon>Actinomycetes</taxon>
        <taxon>Streptosporangiales</taxon>
        <taxon>Thermomonosporaceae</taxon>
        <taxon>Actinoallomurus</taxon>
    </lineage>
</organism>
<dbReference type="Proteomes" id="UP001165074">
    <property type="component" value="Unassembled WGS sequence"/>
</dbReference>
<gene>
    <name evidence="2" type="ORF">Airi02_044490</name>
</gene>
<feature type="compositionally biased region" description="Basic and acidic residues" evidence="1">
    <location>
        <begin position="43"/>
        <end position="58"/>
    </location>
</feature>
<dbReference type="EMBL" id="BSTK01000006">
    <property type="protein sequence ID" value="GLY86520.1"/>
    <property type="molecule type" value="Genomic_DNA"/>
</dbReference>
<feature type="region of interest" description="Disordered" evidence="1">
    <location>
        <begin position="38"/>
        <end position="71"/>
    </location>
</feature>
<keyword evidence="3" id="KW-1185">Reference proteome</keyword>
<proteinExistence type="predicted"/>
<protein>
    <submittedName>
        <fullName evidence="2">Uncharacterized protein</fullName>
    </submittedName>
</protein>
<sequence>MPVTAQHSAITADALNVGFIFNSSEKAGEWKRRGDVENAIDPTARESSPHGGHLEARLVPRASYKRLSTAR</sequence>
<comment type="caution">
    <text evidence="2">The sequence shown here is derived from an EMBL/GenBank/DDBJ whole genome shotgun (WGS) entry which is preliminary data.</text>
</comment>
<name>A0A9W6S1X7_9ACTN</name>